<dbReference type="InterPro" id="IPR036259">
    <property type="entry name" value="MFS_trans_sf"/>
</dbReference>
<feature type="transmembrane region" description="Helical" evidence="1">
    <location>
        <begin position="38"/>
        <end position="57"/>
    </location>
</feature>
<gene>
    <name evidence="2" type="ORF">GCM10010411_93020</name>
</gene>
<evidence type="ECO:0000313" key="3">
    <source>
        <dbReference type="Proteomes" id="UP001501509"/>
    </source>
</evidence>
<name>A0ABN3QYA2_9ACTN</name>
<reference evidence="2 3" key="1">
    <citation type="journal article" date="2019" name="Int. J. Syst. Evol. Microbiol.">
        <title>The Global Catalogue of Microorganisms (GCM) 10K type strain sequencing project: providing services to taxonomists for standard genome sequencing and annotation.</title>
        <authorList>
            <consortium name="The Broad Institute Genomics Platform"/>
            <consortium name="The Broad Institute Genome Sequencing Center for Infectious Disease"/>
            <person name="Wu L."/>
            <person name="Ma J."/>
        </authorList>
    </citation>
    <scope>NUCLEOTIDE SEQUENCE [LARGE SCALE GENOMIC DNA]</scope>
    <source>
        <strain evidence="2 3">JCM 6833</strain>
    </source>
</reference>
<sequence>MGTLATSAVVSVLAGCAAVVQSRTGRALDAGHITARRGILIGLALTATGLAAAIPGLPGVLTAAGLIGTGTGPITSLGFAALAATTPASHFGQTLGAAKVGRELGDAGGPLLVTAVATAATLTYGYAVLALLLAALALVFIAMRGG</sequence>
<evidence type="ECO:0008006" key="4">
    <source>
        <dbReference type="Google" id="ProtNLM"/>
    </source>
</evidence>
<dbReference type="Gene3D" id="1.20.1250.20">
    <property type="entry name" value="MFS general substrate transporter like domains"/>
    <property type="match status" value="1"/>
</dbReference>
<keyword evidence="1" id="KW-0472">Membrane</keyword>
<keyword evidence="1" id="KW-0812">Transmembrane</keyword>
<dbReference type="SUPFAM" id="SSF103473">
    <property type="entry name" value="MFS general substrate transporter"/>
    <property type="match status" value="1"/>
</dbReference>
<keyword evidence="1" id="KW-1133">Transmembrane helix</keyword>
<proteinExistence type="predicted"/>
<dbReference type="Proteomes" id="UP001501509">
    <property type="component" value="Unassembled WGS sequence"/>
</dbReference>
<protein>
    <recommendedName>
        <fullName evidence="4">MFS transporter</fullName>
    </recommendedName>
</protein>
<comment type="caution">
    <text evidence="2">The sequence shown here is derived from an EMBL/GenBank/DDBJ whole genome shotgun (WGS) entry which is preliminary data.</text>
</comment>
<accession>A0ABN3QYA2</accession>
<dbReference type="RefSeq" id="WP_344549205.1">
    <property type="nucleotide sequence ID" value="NZ_BAAATD010000025.1"/>
</dbReference>
<evidence type="ECO:0000256" key="1">
    <source>
        <dbReference type="SAM" id="Phobius"/>
    </source>
</evidence>
<evidence type="ECO:0000313" key="2">
    <source>
        <dbReference type="EMBL" id="GAA2638469.1"/>
    </source>
</evidence>
<organism evidence="2 3">
    <name type="scientific">Actinomadura fulvescens</name>
    <dbReference type="NCBI Taxonomy" id="46160"/>
    <lineage>
        <taxon>Bacteria</taxon>
        <taxon>Bacillati</taxon>
        <taxon>Actinomycetota</taxon>
        <taxon>Actinomycetes</taxon>
        <taxon>Streptosporangiales</taxon>
        <taxon>Thermomonosporaceae</taxon>
        <taxon>Actinomadura</taxon>
    </lineage>
</organism>
<keyword evidence="3" id="KW-1185">Reference proteome</keyword>
<feature type="transmembrane region" description="Helical" evidence="1">
    <location>
        <begin position="124"/>
        <end position="143"/>
    </location>
</feature>
<dbReference type="EMBL" id="BAAATD010000025">
    <property type="protein sequence ID" value="GAA2638469.1"/>
    <property type="molecule type" value="Genomic_DNA"/>
</dbReference>